<dbReference type="AlphaFoldDB" id="A0A4S3B5M9"/>
<comment type="similarity">
    <text evidence="1 3">Belongs to the UPF0122 family.</text>
</comment>
<dbReference type="Pfam" id="PF04297">
    <property type="entry name" value="UPF0122"/>
    <property type="match status" value="1"/>
</dbReference>
<dbReference type="NCBIfam" id="NF001070">
    <property type="entry name" value="PRK00118.1-6"/>
    <property type="match status" value="1"/>
</dbReference>
<dbReference type="PANTHER" id="PTHR40083">
    <property type="entry name" value="UPF0122 PROTEIN CBO2450/CLC_2298"/>
    <property type="match status" value="1"/>
</dbReference>
<evidence type="ECO:0000313" key="5">
    <source>
        <dbReference type="EMBL" id="THB62192.1"/>
    </source>
</evidence>
<dbReference type="GO" id="GO:0003677">
    <property type="term" value="F:DNA binding"/>
    <property type="evidence" value="ECO:0007669"/>
    <property type="project" value="UniProtKB-KW"/>
</dbReference>
<dbReference type="InterPro" id="IPR054831">
    <property type="entry name" value="UPF0122_fam_protein"/>
</dbReference>
<dbReference type="EMBL" id="SDGV01000002">
    <property type="protein sequence ID" value="THB62192.1"/>
    <property type="molecule type" value="Genomic_DNA"/>
</dbReference>
<dbReference type="NCBIfam" id="NF045758">
    <property type="entry name" value="YlxM"/>
    <property type="match status" value="1"/>
</dbReference>
<evidence type="ECO:0000256" key="1">
    <source>
        <dbReference type="ARBA" id="ARBA00008720"/>
    </source>
</evidence>
<name>A0A4S3B5M9_9ENTE</name>
<keyword evidence="6" id="KW-1185">Reference proteome</keyword>
<organism evidence="5 6">
    <name type="scientific">Vagococcus silagei</name>
    <dbReference type="NCBI Taxonomy" id="2508885"/>
    <lineage>
        <taxon>Bacteria</taxon>
        <taxon>Bacillati</taxon>
        <taxon>Bacillota</taxon>
        <taxon>Bacilli</taxon>
        <taxon>Lactobacillales</taxon>
        <taxon>Enterococcaceae</taxon>
        <taxon>Vagococcus</taxon>
    </lineage>
</organism>
<feature type="coiled-coil region" evidence="4">
    <location>
        <begin position="49"/>
        <end position="115"/>
    </location>
</feature>
<dbReference type="NCBIfam" id="NF001066">
    <property type="entry name" value="PRK00118.1-1"/>
    <property type="match status" value="1"/>
</dbReference>
<dbReference type="Proteomes" id="UP000310506">
    <property type="component" value="Unassembled WGS sequence"/>
</dbReference>
<dbReference type="PANTHER" id="PTHR40083:SF1">
    <property type="entry name" value="UPF0122 PROTEIN YLXM"/>
    <property type="match status" value="1"/>
</dbReference>
<dbReference type="NCBIfam" id="NF001068">
    <property type="entry name" value="PRK00118.1-4"/>
    <property type="match status" value="1"/>
</dbReference>
<dbReference type="SUPFAM" id="SSF88659">
    <property type="entry name" value="Sigma3 and sigma4 domains of RNA polymerase sigma factors"/>
    <property type="match status" value="1"/>
</dbReference>
<keyword evidence="5" id="KW-0238">DNA-binding</keyword>
<gene>
    <name evidence="5" type="ORF">ESZ54_01225</name>
</gene>
<dbReference type="InterPro" id="IPR013324">
    <property type="entry name" value="RNA_pol_sigma_r3/r4-like"/>
</dbReference>
<dbReference type="OrthoDB" id="6392at2"/>
<evidence type="ECO:0000256" key="2">
    <source>
        <dbReference type="ARBA" id="ARBA00024764"/>
    </source>
</evidence>
<comment type="caution">
    <text evidence="5">The sequence shown here is derived from an EMBL/GenBank/DDBJ whole genome shotgun (WGS) entry which is preliminary data.</text>
</comment>
<dbReference type="InterPro" id="IPR036388">
    <property type="entry name" value="WH-like_DNA-bd_sf"/>
</dbReference>
<comment type="function">
    <text evidence="2 3">Might take part in the signal recognition particle (SRP) pathway. This is inferred from the conservation of its genetic proximity to ftsY/ffh. May be a regulatory protein.</text>
</comment>
<dbReference type="HAMAP" id="MF_00245">
    <property type="entry name" value="UPF0122"/>
    <property type="match status" value="1"/>
</dbReference>
<dbReference type="InterPro" id="IPR007394">
    <property type="entry name" value="UPF0122"/>
</dbReference>
<accession>A0A4S3B5M9</accession>
<evidence type="ECO:0000313" key="6">
    <source>
        <dbReference type="Proteomes" id="UP000310506"/>
    </source>
</evidence>
<dbReference type="Gene3D" id="1.10.10.10">
    <property type="entry name" value="Winged helix-like DNA-binding domain superfamily/Winged helix DNA-binding domain"/>
    <property type="match status" value="1"/>
</dbReference>
<sequence length="115" mass="14004">MEIDKTNRMNALFEFYSTLLTEKQMNYIELYYADDFSLGEIAEEFEVSRQAVYDNIKRTEKLLENYERKLHLYSNYVVRNELIQEIKQRLNQLDNQELNPEIIQLLDKIQEIEEE</sequence>
<proteinExistence type="inferred from homology"/>
<keyword evidence="4" id="KW-0175">Coiled coil</keyword>
<protein>
    <recommendedName>
        <fullName evidence="3">UPF0122 protein ESZ54_01225</fullName>
    </recommendedName>
</protein>
<evidence type="ECO:0000256" key="3">
    <source>
        <dbReference type="HAMAP-Rule" id="MF_00245"/>
    </source>
</evidence>
<evidence type="ECO:0000256" key="4">
    <source>
        <dbReference type="SAM" id="Coils"/>
    </source>
</evidence>
<reference evidence="5 6" key="1">
    <citation type="submission" date="2019-01" db="EMBL/GenBank/DDBJ databases">
        <title>Vagococcus silagei sp. nov. isolated from brewer's grain.</title>
        <authorList>
            <person name="Guu J.-R."/>
        </authorList>
    </citation>
    <scope>NUCLEOTIDE SEQUENCE [LARGE SCALE GENOMIC DNA]</scope>
    <source>
        <strain evidence="5 6">2B-2</strain>
    </source>
</reference>